<sequence>MNATTELRPLEQANLERVIAMMREPEAVSMAALTAENPDDREAFDAHMARLLANTDVHNWAVLSGGGEFVGTIATFPSEEGAPEVT</sequence>
<proteinExistence type="predicted"/>
<name>A0ABP4X3T8_9MICO</name>
<protein>
    <recommendedName>
        <fullName evidence="3">GNAT family N-acetyltransferase</fullName>
    </recommendedName>
</protein>
<dbReference type="SUPFAM" id="SSF55729">
    <property type="entry name" value="Acyl-CoA N-acyltransferases (Nat)"/>
    <property type="match status" value="1"/>
</dbReference>
<accession>A0ABP4X3T8</accession>
<organism evidence="1 2">
    <name type="scientific">Nostocoides vanveenii</name>
    <dbReference type="NCBI Taxonomy" id="330835"/>
    <lineage>
        <taxon>Bacteria</taxon>
        <taxon>Bacillati</taxon>
        <taxon>Actinomycetota</taxon>
        <taxon>Actinomycetes</taxon>
        <taxon>Micrococcales</taxon>
        <taxon>Intrasporangiaceae</taxon>
        <taxon>Nostocoides</taxon>
    </lineage>
</organism>
<evidence type="ECO:0008006" key="3">
    <source>
        <dbReference type="Google" id="ProtNLM"/>
    </source>
</evidence>
<reference evidence="2" key="1">
    <citation type="journal article" date="2019" name="Int. J. Syst. Evol. Microbiol.">
        <title>The Global Catalogue of Microorganisms (GCM) 10K type strain sequencing project: providing services to taxonomists for standard genome sequencing and annotation.</title>
        <authorList>
            <consortium name="The Broad Institute Genomics Platform"/>
            <consortium name="The Broad Institute Genome Sequencing Center for Infectious Disease"/>
            <person name="Wu L."/>
            <person name="Ma J."/>
        </authorList>
    </citation>
    <scope>NUCLEOTIDE SEQUENCE [LARGE SCALE GENOMIC DNA]</scope>
    <source>
        <strain evidence="2">JCM 15591</strain>
    </source>
</reference>
<dbReference type="RefSeq" id="WP_344067368.1">
    <property type="nucleotide sequence ID" value="NZ_BAAAPN010000057.1"/>
</dbReference>
<dbReference type="Gene3D" id="3.40.630.30">
    <property type="match status" value="1"/>
</dbReference>
<evidence type="ECO:0000313" key="2">
    <source>
        <dbReference type="Proteomes" id="UP001501475"/>
    </source>
</evidence>
<gene>
    <name evidence="1" type="ORF">GCM10009810_27420</name>
</gene>
<evidence type="ECO:0000313" key="1">
    <source>
        <dbReference type="EMBL" id="GAA1767205.1"/>
    </source>
</evidence>
<comment type="caution">
    <text evidence="1">The sequence shown here is derived from an EMBL/GenBank/DDBJ whole genome shotgun (WGS) entry which is preliminary data.</text>
</comment>
<dbReference type="Proteomes" id="UP001501475">
    <property type="component" value="Unassembled WGS sequence"/>
</dbReference>
<dbReference type="EMBL" id="BAAAPN010000057">
    <property type="protein sequence ID" value="GAA1767205.1"/>
    <property type="molecule type" value="Genomic_DNA"/>
</dbReference>
<keyword evidence="2" id="KW-1185">Reference proteome</keyword>
<dbReference type="InterPro" id="IPR016181">
    <property type="entry name" value="Acyl_CoA_acyltransferase"/>
</dbReference>